<accession>A0A0A9HAR4</accession>
<dbReference type="EMBL" id="GBRH01165960">
    <property type="protein sequence ID" value="JAE31936.1"/>
    <property type="molecule type" value="Transcribed_RNA"/>
</dbReference>
<organism evidence="1">
    <name type="scientific">Arundo donax</name>
    <name type="common">Giant reed</name>
    <name type="synonym">Donax arundinaceus</name>
    <dbReference type="NCBI Taxonomy" id="35708"/>
    <lineage>
        <taxon>Eukaryota</taxon>
        <taxon>Viridiplantae</taxon>
        <taxon>Streptophyta</taxon>
        <taxon>Embryophyta</taxon>
        <taxon>Tracheophyta</taxon>
        <taxon>Spermatophyta</taxon>
        <taxon>Magnoliopsida</taxon>
        <taxon>Liliopsida</taxon>
        <taxon>Poales</taxon>
        <taxon>Poaceae</taxon>
        <taxon>PACMAD clade</taxon>
        <taxon>Arundinoideae</taxon>
        <taxon>Arundineae</taxon>
        <taxon>Arundo</taxon>
    </lineage>
</organism>
<proteinExistence type="predicted"/>
<sequence length="14" mass="1777">MYRLTFCCYHTLEP</sequence>
<reference evidence="1" key="2">
    <citation type="journal article" date="2015" name="Data Brief">
        <title>Shoot transcriptome of the giant reed, Arundo donax.</title>
        <authorList>
            <person name="Barrero R.A."/>
            <person name="Guerrero F.D."/>
            <person name="Moolhuijzen P."/>
            <person name="Goolsby J.A."/>
            <person name="Tidwell J."/>
            <person name="Bellgard S.E."/>
            <person name="Bellgard M.I."/>
        </authorList>
    </citation>
    <scope>NUCLEOTIDE SEQUENCE</scope>
    <source>
        <tissue evidence="1">Shoot tissue taken approximately 20 cm above the soil surface</tissue>
    </source>
</reference>
<name>A0A0A9HAR4_ARUDO</name>
<reference evidence="1" key="1">
    <citation type="submission" date="2014-09" db="EMBL/GenBank/DDBJ databases">
        <authorList>
            <person name="Magalhaes I.L.F."/>
            <person name="Oliveira U."/>
            <person name="Santos F.R."/>
            <person name="Vidigal T.H.D.A."/>
            <person name="Brescovit A.D."/>
            <person name="Santos A.J."/>
        </authorList>
    </citation>
    <scope>NUCLEOTIDE SEQUENCE</scope>
    <source>
        <tissue evidence="1">Shoot tissue taken approximately 20 cm above the soil surface</tissue>
    </source>
</reference>
<protein>
    <submittedName>
        <fullName evidence="1">Uncharacterized protein</fullName>
    </submittedName>
</protein>
<evidence type="ECO:0000313" key="1">
    <source>
        <dbReference type="EMBL" id="JAE31936.1"/>
    </source>
</evidence>